<dbReference type="InterPro" id="IPR004769">
    <property type="entry name" value="Pur_lyase"/>
</dbReference>
<evidence type="ECO:0000256" key="1">
    <source>
        <dbReference type="ARBA" id="ARBA00004706"/>
    </source>
</evidence>
<feature type="domain" description="Adenylosuccinate lyase C-terminal" evidence="12">
    <location>
        <begin position="352"/>
        <end position="432"/>
    </location>
</feature>
<dbReference type="Gene3D" id="1.10.275.10">
    <property type="entry name" value="Fumarase/aspartase (N-terminal domain)"/>
    <property type="match status" value="1"/>
</dbReference>
<evidence type="ECO:0000256" key="8">
    <source>
        <dbReference type="ARBA" id="ARBA00030717"/>
    </source>
</evidence>
<evidence type="ECO:0000256" key="6">
    <source>
        <dbReference type="ARBA" id="ARBA00023239"/>
    </source>
</evidence>
<comment type="pathway">
    <text evidence="2 11">Purine metabolism; AMP biosynthesis via de novo pathway; AMP from IMP: step 2/2.</text>
</comment>
<comment type="similarity">
    <text evidence="3 11">Belongs to the lyase 1 family. Adenylosuccinate lyase subfamily.</text>
</comment>
<dbReference type="SMART" id="SM00998">
    <property type="entry name" value="ADSL_C"/>
    <property type="match status" value="1"/>
</dbReference>
<proteinExistence type="inferred from homology"/>
<evidence type="ECO:0000256" key="9">
    <source>
        <dbReference type="ARBA" id="ARBA00049115"/>
    </source>
</evidence>
<comment type="catalytic activity">
    <reaction evidence="7">
        <text>(2S)-2-[5-amino-1-(5-phospho-beta-D-ribosyl)imidazole-4-carboxamido]succinate = 5-amino-1-(5-phospho-beta-D-ribosyl)imidazole-4-carboxamide + fumarate</text>
        <dbReference type="Rhea" id="RHEA:23920"/>
        <dbReference type="ChEBI" id="CHEBI:29806"/>
        <dbReference type="ChEBI" id="CHEBI:58443"/>
        <dbReference type="ChEBI" id="CHEBI:58475"/>
        <dbReference type="EC" id="4.3.2.2"/>
    </reaction>
    <physiologicalReaction direction="left-to-right" evidence="7">
        <dbReference type="Rhea" id="RHEA:23921"/>
    </physiologicalReaction>
</comment>
<dbReference type="NCBIfam" id="TIGR00928">
    <property type="entry name" value="purB"/>
    <property type="match status" value="1"/>
</dbReference>
<comment type="caution">
    <text evidence="13">The sequence shown here is derived from an EMBL/GenBank/DDBJ whole genome shotgun (WGS) entry which is preliminary data.</text>
</comment>
<reference evidence="13 14" key="1">
    <citation type="submission" date="2024-05" db="EMBL/GenBank/DDBJ databases">
        <title>Neorhizobium sp. Rsf11, a plant growth promoting and heavy metal resistant PAH-degrader.</title>
        <authorList>
            <person name="Golubev S.N."/>
            <person name="Muratova A.Y."/>
            <person name="Markelova M.I."/>
        </authorList>
    </citation>
    <scope>NUCLEOTIDE SEQUENCE [LARGE SCALE GENOMIC DNA]</scope>
    <source>
        <strain evidence="13 14">Rsf11</strain>
    </source>
</reference>
<organism evidence="13 14">
    <name type="scientific">Neorhizobium phenanthreniclasticum</name>
    <dbReference type="NCBI Taxonomy" id="3157917"/>
    <lineage>
        <taxon>Bacteria</taxon>
        <taxon>Pseudomonadati</taxon>
        <taxon>Pseudomonadota</taxon>
        <taxon>Alphaproteobacteria</taxon>
        <taxon>Hyphomicrobiales</taxon>
        <taxon>Rhizobiaceae</taxon>
        <taxon>Rhizobium/Agrobacterium group</taxon>
        <taxon>Neorhizobium</taxon>
    </lineage>
</organism>
<dbReference type="InterPro" id="IPR024083">
    <property type="entry name" value="Fumarase/histidase_N"/>
</dbReference>
<dbReference type="RefSeq" id="WP_348864293.1">
    <property type="nucleotide sequence ID" value="NZ_JBEAAL010000023.1"/>
</dbReference>
<dbReference type="GO" id="GO:0016829">
    <property type="term" value="F:lyase activity"/>
    <property type="evidence" value="ECO:0007669"/>
    <property type="project" value="UniProtKB-KW"/>
</dbReference>
<evidence type="ECO:0000256" key="5">
    <source>
        <dbReference type="ARBA" id="ARBA00017058"/>
    </source>
</evidence>
<keyword evidence="6 11" id="KW-0456">Lyase</keyword>
<evidence type="ECO:0000259" key="12">
    <source>
        <dbReference type="SMART" id="SM00998"/>
    </source>
</evidence>
<keyword evidence="14" id="KW-1185">Reference proteome</keyword>
<dbReference type="PROSITE" id="PS00163">
    <property type="entry name" value="FUMARATE_LYASES"/>
    <property type="match status" value="1"/>
</dbReference>
<dbReference type="SUPFAM" id="SSF48557">
    <property type="entry name" value="L-aspartase-like"/>
    <property type="match status" value="1"/>
</dbReference>
<dbReference type="Gene3D" id="1.20.200.10">
    <property type="entry name" value="Fumarase/aspartase (Central domain)"/>
    <property type="match status" value="1"/>
</dbReference>
<dbReference type="InterPro" id="IPR022761">
    <property type="entry name" value="Fumarate_lyase_N"/>
</dbReference>
<dbReference type="InterPro" id="IPR008948">
    <property type="entry name" value="L-Aspartase-like"/>
</dbReference>
<evidence type="ECO:0000256" key="10">
    <source>
        <dbReference type="NCBIfam" id="TIGR00928"/>
    </source>
</evidence>
<dbReference type="PANTHER" id="PTHR43172:SF1">
    <property type="entry name" value="ADENYLOSUCCINATE LYASE"/>
    <property type="match status" value="1"/>
</dbReference>
<dbReference type="CDD" id="cd01360">
    <property type="entry name" value="Adenylsuccinate_lyase_1"/>
    <property type="match status" value="1"/>
</dbReference>
<comment type="pathway">
    <text evidence="1 11">Purine metabolism; IMP biosynthesis via de novo pathway; 5-amino-1-(5-phospho-D-ribosyl)imidazole-4-carboxamide from 5-amino-1-(5-phospho-D-ribosyl)imidazole-4-carboxylate: step 2/2.</text>
</comment>
<dbReference type="Pfam" id="PF00206">
    <property type="entry name" value="Lyase_1"/>
    <property type="match status" value="1"/>
</dbReference>
<dbReference type="Gene3D" id="1.10.40.30">
    <property type="entry name" value="Fumarase/aspartase (C-terminal domain)"/>
    <property type="match status" value="1"/>
</dbReference>
<dbReference type="Pfam" id="PF10397">
    <property type="entry name" value="ADSL_C"/>
    <property type="match status" value="1"/>
</dbReference>
<evidence type="ECO:0000256" key="11">
    <source>
        <dbReference type="RuleBase" id="RU361172"/>
    </source>
</evidence>
<evidence type="ECO:0000313" key="14">
    <source>
        <dbReference type="Proteomes" id="UP001496627"/>
    </source>
</evidence>
<evidence type="ECO:0000256" key="3">
    <source>
        <dbReference type="ARBA" id="ARBA00008273"/>
    </source>
</evidence>
<accession>A0ABV0M8A1</accession>
<dbReference type="InterPro" id="IPR019468">
    <property type="entry name" value="AdenyloSucc_lyase_C"/>
</dbReference>
<comment type="catalytic activity">
    <reaction evidence="9">
        <text>N(6)-(1,2-dicarboxyethyl)-AMP = fumarate + AMP</text>
        <dbReference type="Rhea" id="RHEA:16853"/>
        <dbReference type="ChEBI" id="CHEBI:29806"/>
        <dbReference type="ChEBI" id="CHEBI:57567"/>
        <dbReference type="ChEBI" id="CHEBI:456215"/>
        <dbReference type="EC" id="4.3.2.2"/>
    </reaction>
    <physiologicalReaction direction="left-to-right" evidence="9">
        <dbReference type="Rhea" id="RHEA:16854"/>
    </physiologicalReaction>
</comment>
<evidence type="ECO:0000256" key="7">
    <source>
        <dbReference type="ARBA" id="ARBA00024477"/>
    </source>
</evidence>
<gene>
    <name evidence="13" type="primary">purB</name>
    <name evidence="13" type="ORF">ABK249_24605</name>
</gene>
<sequence length="434" mass="48800">MIPRYSRPEMVAIWSPETKFRIWFEIEAHACDALAAIGVIPKSAAETIWEKGGKAQFDVARIDEIEAVTKHDVIAFLTHLAEFVGPDSRFIHQGMTSSDVLDTCFNVQLVRATDILLADIDRLLEALKRRAFEHKDTVTIGRSHGIHAEPTTFGVKLAQAYAEFDRNKTRLMEARDEIATCAISGAVGTFANIDPRVEEHVAAAMGLKPEPVSTQVIPRDRHAMFFATLGVIASSIERLAVEIRHLQRTEVLEAEEYFSPGQKGSSAMPHKRNPVLSENLTGLARMVRSYAIPAMENVALWHERDISHSSVERMIGPDATITLDFALARLTGLIDKLLVYPENMMKNMNKFRGLVHSQRVLLALTQAGVSREDAYRLVQRNAMKVWEEGKDFLEELLADPEVRAALSEEDIREKFDLGYHTKHVDTIFKRVFGE</sequence>
<dbReference type="InterPro" id="IPR020557">
    <property type="entry name" value="Fumarate_lyase_CS"/>
</dbReference>
<evidence type="ECO:0000256" key="4">
    <source>
        <dbReference type="ARBA" id="ARBA00012339"/>
    </source>
</evidence>
<protein>
    <recommendedName>
        <fullName evidence="5 10">Adenylosuccinate lyase</fullName>
        <shortName evidence="11">ASL</shortName>
        <ecNumber evidence="4 10">4.3.2.2</ecNumber>
    </recommendedName>
    <alternativeName>
        <fullName evidence="8 11">Adenylosuccinase</fullName>
    </alternativeName>
</protein>
<dbReference type="PANTHER" id="PTHR43172">
    <property type="entry name" value="ADENYLOSUCCINATE LYASE"/>
    <property type="match status" value="1"/>
</dbReference>
<evidence type="ECO:0000256" key="2">
    <source>
        <dbReference type="ARBA" id="ARBA00004734"/>
    </source>
</evidence>
<keyword evidence="11" id="KW-0658">Purine biosynthesis</keyword>
<dbReference type="PRINTS" id="PR00149">
    <property type="entry name" value="FUMRATELYASE"/>
</dbReference>
<dbReference type="EMBL" id="JBEAAL010000023">
    <property type="protein sequence ID" value="MEQ1408114.1"/>
    <property type="molecule type" value="Genomic_DNA"/>
</dbReference>
<evidence type="ECO:0000313" key="13">
    <source>
        <dbReference type="EMBL" id="MEQ1408114.1"/>
    </source>
</evidence>
<dbReference type="EC" id="4.3.2.2" evidence="4 10"/>
<dbReference type="Proteomes" id="UP001496627">
    <property type="component" value="Unassembled WGS sequence"/>
</dbReference>
<dbReference type="InterPro" id="IPR000362">
    <property type="entry name" value="Fumarate_lyase_fam"/>
</dbReference>
<name>A0ABV0M8A1_9HYPH</name>
<dbReference type="PRINTS" id="PR00145">
    <property type="entry name" value="ARGSUCLYASE"/>
</dbReference>